<comment type="caution">
    <text evidence="2">The sequence shown here is derived from an EMBL/GenBank/DDBJ whole genome shotgun (WGS) entry which is preliminary data.</text>
</comment>
<evidence type="ECO:0008006" key="4">
    <source>
        <dbReference type="Google" id="ProtNLM"/>
    </source>
</evidence>
<name>A0A1W9NYV2_UNCC3</name>
<feature type="transmembrane region" description="Helical" evidence="1">
    <location>
        <begin position="151"/>
        <end position="171"/>
    </location>
</feature>
<evidence type="ECO:0000313" key="3">
    <source>
        <dbReference type="Proteomes" id="UP000192520"/>
    </source>
</evidence>
<proteinExistence type="predicted"/>
<dbReference type="PANTHER" id="PTHR30221">
    <property type="entry name" value="SMALL-CONDUCTANCE MECHANOSENSITIVE CHANNEL"/>
    <property type="match status" value="1"/>
</dbReference>
<gene>
    <name evidence="2" type="ORF">B5M47_01145</name>
</gene>
<sequence length="225" mass="23835">MTDQVIIAVNEGINSVISFTPRLVGMLVIFLIGWLVAGICKKLTLQILKVIQLEPFADKVGLTRRLQDLGSTVTPVDLIADLIKWTVVIIFLTPAVEVLGLSQITVMMRGLLGYIPNIIVAVVIVMFGVIIADLTADFVRSGAAALASSTANVLAALSKYTVITFSILAALSQLKIAEQMVNTLFTGLVAMIAIAGGLAFGLGGKDLAAEILEAIKKSLTQKGNR</sequence>
<keyword evidence="1" id="KW-0472">Membrane</keyword>
<dbReference type="AlphaFoldDB" id="A0A1W9NYV2"/>
<evidence type="ECO:0000256" key="1">
    <source>
        <dbReference type="SAM" id="Phobius"/>
    </source>
</evidence>
<dbReference type="GO" id="GO:0008381">
    <property type="term" value="F:mechanosensitive monoatomic ion channel activity"/>
    <property type="evidence" value="ECO:0007669"/>
    <property type="project" value="InterPro"/>
</dbReference>
<evidence type="ECO:0000313" key="2">
    <source>
        <dbReference type="EMBL" id="OQX51298.1"/>
    </source>
</evidence>
<dbReference type="Pfam" id="PF05552">
    <property type="entry name" value="MS_channel_1st_1"/>
    <property type="match status" value="2"/>
</dbReference>
<dbReference type="InterPro" id="IPR008910">
    <property type="entry name" value="MSC_TM_helix"/>
</dbReference>
<feature type="transmembrane region" description="Helical" evidence="1">
    <location>
        <begin position="183"/>
        <end position="202"/>
    </location>
</feature>
<reference evidence="3" key="1">
    <citation type="submission" date="2017-03" db="EMBL/GenBank/DDBJ databases">
        <title>Novel pathways for hydrocarbon cycling and metabolic interdependencies in hydrothermal sediment communities.</title>
        <authorList>
            <person name="Dombrowski N."/>
            <person name="Seitz K."/>
            <person name="Teske A."/>
            <person name="Baker B."/>
        </authorList>
    </citation>
    <scope>NUCLEOTIDE SEQUENCE [LARGE SCALE GENOMIC DNA]</scope>
</reference>
<feature type="transmembrane region" description="Helical" evidence="1">
    <location>
        <begin position="23"/>
        <end position="40"/>
    </location>
</feature>
<keyword evidence="1" id="KW-1133">Transmembrane helix</keyword>
<keyword evidence="1" id="KW-0812">Transmembrane</keyword>
<dbReference type="PANTHER" id="PTHR30221:SF1">
    <property type="entry name" value="SMALL-CONDUCTANCE MECHANOSENSITIVE CHANNEL"/>
    <property type="match status" value="1"/>
</dbReference>
<dbReference type="Proteomes" id="UP000192520">
    <property type="component" value="Unassembled WGS sequence"/>
</dbReference>
<dbReference type="STRING" id="1968527.B5M47_01145"/>
<dbReference type="EMBL" id="MZGJ01000005">
    <property type="protein sequence ID" value="OQX51298.1"/>
    <property type="molecule type" value="Genomic_DNA"/>
</dbReference>
<feature type="transmembrane region" description="Helical" evidence="1">
    <location>
        <begin position="111"/>
        <end position="131"/>
    </location>
</feature>
<dbReference type="Gene3D" id="1.10.287.1260">
    <property type="match status" value="1"/>
</dbReference>
<accession>A0A1W9NYV2</accession>
<protein>
    <recommendedName>
        <fullName evidence="4">Small-conductance mechanosensitive ion channel</fullName>
    </recommendedName>
</protein>
<organism evidence="2 3">
    <name type="scientific">candidate division CPR3 bacterium 4484_211</name>
    <dbReference type="NCBI Taxonomy" id="1968527"/>
    <lineage>
        <taxon>Bacteria</taxon>
        <taxon>Bacteria division CPR3</taxon>
    </lineage>
</organism>
<dbReference type="InterPro" id="IPR045275">
    <property type="entry name" value="MscS_archaea/bacteria_type"/>
</dbReference>